<protein>
    <recommendedName>
        <fullName evidence="6">Carbamoyltransferase</fullName>
    </recommendedName>
</protein>
<dbReference type="InterPro" id="IPR038152">
    <property type="entry name" value="Carbam_trans_C_sf"/>
</dbReference>
<gene>
    <name evidence="4" type="ORF">A2W58_02080</name>
</gene>
<reference evidence="4 5" key="1">
    <citation type="journal article" date="2016" name="Nat. Commun.">
        <title>Thousands of microbial genomes shed light on interconnected biogeochemical processes in an aquifer system.</title>
        <authorList>
            <person name="Anantharaman K."/>
            <person name="Brown C.T."/>
            <person name="Hug L.A."/>
            <person name="Sharon I."/>
            <person name="Castelle C.J."/>
            <person name="Probst A.J."/>
            <person name="Thomas B.C."/>
            <person name="Singh A."/>
            <person name="Wilkins M.J."/>
            <person name="Karaoz U."/>
            <person name="Brodie E.L."/>
            <person name="Williams K.H."/>
            <person name="Hubbard S.S."/>
            <person name="Banfield J.F."/>
        </authorList>
    </citation>
    <scope>NUCLEOTIDE SEQUENCE [LARGE SCALE GENOMIC DNA]</scope>
</reference>
<comment type="caution">
    <text evidence="4">The sequence shown here is derived from an EMBL/GenBank/DDBJ whole genome shotgun (WGS) entry which is preliminary data.</text>
</comment>
<proteinExistence type="inferred from homology"/>
<evidence type="ECO:0000313" key="5">
    <source>
        <dbReference type="Proteomes" id="UP000179264"/>
    </source>
</evidence>
<dbReference type="CDD" id="cd24098">
    <property type="entry name" value="ASKHA_NBD_TobZ_N"/>
    <property type="match status" value="1"/>
</dbReference>
<dbReference type="Proteomes" id="UP000179264">
    <property type="component" value="Unassembled WGS sequence"/>
</dbReference>
<dbReference type="Pfam" id="PF02543">
    <property type="entry name" value="Carbam_trans_N"/>
    <property type="match status" value="1"/>
</dbReference>
<accession>A0A1G2T708</accession>
<dbReference type="InterPro" id="IPR003696">
    <property type="entry name" value="Carbtransf_dom"/>
</dbReference>
<dbReference type="InterPro" id="IPR031730">
    <property type="entry name" value="Carbam_trans_C"/>
</dbReference>
<evidence type="ECO:0000259" key="3">
    <source>
        <dbReference type="Pfam" id="PF16861"/>
    </source>
</evidence>
<name>A0A1G2T708_9BACT</name>
<dbReference type="Pfam" id="PF16861">
    <property type="entry name" value="Carbam_trans_C"/>
    <property type="match status" value="1"/>
</dbReference>
<dbReference type="AlphaFoldDB" id="A0A1G2T708"/>
<dbReference type="SUPFAM" id="SSF53067">
    <property type="entry name" value="Actin-like ATPase domain"/>
    <property type="match status" value="1"/>
</dbReference>
<dbReference type="PANTHER" id="PTHR34847">
    <property type="entry name" value="NODULATION PROTEIN U"/>
    <property type="match status" value="1"/>
</dbReference>
<dbReference type="EMBL" id="MHVL01000028">
    <property type="protein sequence ID" value="OHA93056.1"/>
    <property type="molecule type" value="Genomic_DNA"/>
</dbReference>
<organism evidence="4 5">
    <name type="scientific">Candidatus Zambryskibacteria bacterium RIFCSPHIGHO2_02_38_10.5</name>
    <dbReference type="NCBI Taxonomy" id="1802742"/>
    <lineage>
        <taxon>Bacteria</taxon>
        <taxon>Candidatus Zambryskiibacteriota</taxon>
    </lineage>
</organism>
<dbReference type="Gene3D" id="3.90.870.20">
    <property type="entry name" value="Carbamoyltransferase, C-terminal domain"/>
    <property type="match status" value="1"/>
</dbReference>
<sequence length="563" mass="64909">MYILGISCNIHQSAASLTADGVLIAAVEEERFTRKKYDSRFPISAIEYCLKETGIKLSDVQYAGFYWQPWKGLLKRIWWLIRYFPRSLSTFKNDKEWRGSVFTLFQHLAVPFKLRKLGFNGKFYYIEHHIAHASSAFFVSPYEKAAILTVDACGESCTTLLGIGNGNKMRVIKRTYLPHSLGLYYGALTQYLGYKMLADEYRVMGLASYGEPKYYDVFSKMIKFKEGKLLNDNSWFSFHLGGNFAYSDKWIKEFGPACADENSVQTGEYKHYASSGQKVLEDIFFDMAFWLQKNTGEKNLVMAGGVALNSSANGKLLQKKIFDNIWIQPSAYDPGCTIGVCFYIWHHILDKPRTFQMEHAYWGPEYSERAVLEAIKKFELDYEIREDIEQEAARLISEGNVVGWYQGRMEWGPRSLGNRSILADPRRREMKDIVNRKIKFREPYRPFAPSVLEEDVEQYFDSGISPYMLFVCPVRADKQKIIPAVTHVDGTARIQTVSKQTNPRYWNLINEFKKLTGVSLLLNTSFNVKGEPIVCTPNDAIKCFLNTEMDYIVLGQYLCKRKK</sequence>
<dbReference type="InterPro" id="IPR051338">
    <property type="entry name" value="NodU/CmcH_Carbamoyltrnsfr"/>
</dbReference>
<comment type="similarity">
    <text evidence="1">Belongs to the NodU/CmcH family.</text>
</comment>
<dbReference type="GO" id="GO:0003824">
    <property type="term" value="F:catalytic activity"/>
    <property type="evidence" value="ECO:0007669"/>
    <property type="project" value="InterPro"/>
</dbReference>
<evidence type="ECO:0000259" key="2">
    <source>
        <dbReference type="Pfam" id="PF02543"/>
    </source>
</evidence>
<dbReference type="Gene3D" id="3.30.420.40">
    <property type="match status" value="2"/>
</dbReference>
<feature type="domain" description="Carbamoyltransferase C-terminal" evidence="3">
    <location>
        <begin position="393"/>
        <end position="560"/>
    </location>
</feature>
<dbReference type="PANTHER" id="PTHR34847:SF1">
    <property type="entry name" value="NODULATION PROTEIN U"/>
    <property type="match status" value="1"/>
</dbReference>
<evidence type="ECO:0008006" key="6">
    <source>
        <dbReference type="Google" id="ProtNLM"/>
    </source>
</evidence>
<evidence type="ECO:0000256" key="1">
    <source>
        <dbReference type="ARBA" id="ARBA00006129"/>
    </source>
</evidence>
<dbReference type="InterPro" id="IPR043129">
    <property type="entry name" value="ATPase_NBD"/>
</dbReference>
<feature type="domain" description="Carbamoyltransferase" evidence="2">
    <location>
        <begin position="3"/>
        <end position="340"/>
    </location>
</feature>
<evidence type="ECO:0000313" key="4">
    <source>
        <dbReference type="EMBL" id="OHA93056.1"/>
    </source>
</evidence>